<keyword evidence="3" id="KW-0813">Transport</keyword>
<feature type="transmembrane region" description="Helical" evidence="8">
    <location>
        <begin position="194"/>
        <end position="212"/>
    </location>
</feature>
<dbReference type="GO" id="GO:0005886">
    <property type="term" value="C:plasma membrane"/>
    <property type="evidence" value="ECO:0007669"/>
    <property type="project" value="UniProtKB-SubCell"/>
</dbReference>
<gene>
    <name evidence="9" type="ORF">CQ13_10400</name>
</gene>
<feature type="transmembrane region" description="Helical" evidence="8">
    <location>
        <begin position="98"/>
        <end position="116"/>
    </location>
</feature>
<feature type="transmembrane region" description="Helical" evidence="8">
    <location>
        <begin position="34"/>
        <end position="59"/>
    </location>
</feature>
<accession>A0A0R3MEY6</accession>
<reference evidence="9 10" key="1">
    <citation type="submission" date="2014-03" db="EMBL/GenBank/DDBJ databases">
        <title>Bradyrhizobium valentinum sp. nov., isolated from effective nodules of Lupinus mariae-josephae, a lupine endemic of basic-lime soils in Eastern Spain.</title>
        <authorList>
            <person name="Duran D."/>
            <person name="Rey L."/>
            <person name="Navarro A."/>
            <person name="Busquets A."/>
            <person name="Imperial J."/>
            <person name="Ruiz-Argueso T."/>
        </authorList>
    </citation>
    <scope>NUCLEOTIDE SEQUENCE [LARGE SCALE GENOMIC DNA]</scope>
    <source>
        <strain evidence="9 10">Ro19</strain>
    </source>
</reference>
<keyword evidence="4 8" id="KW-1003">Cell membrane</keyword>
<dbReference type="RefSeq" id="WP_057847022.1">
    <property type="nucleotide sequence ID" value="NZ_LLYA01000192.1"/>
</dbReference>
<dbReference type="Pfam" id="PF01925">
    <property type="entry name" value="TauE"/>
    <property type="match status" value="1"/>
</dbReference>
<sequence length="247" mass="26118">MDLTTYAILLAGALAGGFVSGLSGFGTALMALGIWLYILPPAIAVPLVLICSVSSQISTLPSMWKVLDFKLAWPFVAGGLVGMPIGALLVARADPQNFKLSVGVMLLVFPTALYFIRKPMAFRFGGRPADAAVGFAGGILGGLAGLSGPLPTLWASIRGWTKDQRRGVFQIFNGSVLGAALILQIASGFVEFDVFWLAMLALPGTLIGARLGMRTYHALNDRNFYDVVLALLFLSGVGLVWSSIAPR</sequence>
<keyword evidence="5 8" id="KW-0812">Transmembrane</keyword>
<dbReference type="AlphaFoldDB" id="A0A0R3MEY6"/>
<evidence type="ECO:0000256" key="3">
    <source>
        <dbReference type="ARBA" id="ARBA00022448"/>
    </source>
</evidence>
<comment type="caution">
    <text evidence="9">The sequence shown here is derived from an EMBL/GenBank/DDBJ whole genome shotgun (WGS) entry which is preliminary data.</text>
</comment>
<evidence type="ECO:0000256" key="2">
    <source>
        <dbReference type="ARBA" id="ARBA00009142"/>
    </source>
</evidence>
<dbReference type="PANTHER" id="PTHR30269">
    <property type="entry name" value="TRANSMEMBRANE PROTEIN YFCA"/>
    <property type="match status" value="1"/>
</dbReference>
<dbReference type="InterPro" id="IPR002781">
    <property type="entry name" value="TM_pro_TauE-like"/>
</dbReference>
<feature type="transmembrane region" description="Helical" evidence="8">
    <location>
        <begin position="167"/>
        <end position="188"/>
    </location>
</feature>
<dbReference type="InterPro" id="IPR052017">
    <property type="entry name" value="TSUP"/>
</dbReference>
<evidence type="ECO:0000256" key="6">
    <source>
        <dbReference type="ARBA" id="ARBA00022989"/>
    </source>
</evidence>
<evidence type="ECO:0000256" key="8">
    <source>
        <dbReference type="RuleBase" id="RU363041"/>
    </source>
</evidence>
<dbReference type="Proteomes" id="UP000052023">
    <property type="component" value="Unassembled WGS sequence"/>
</dbReference>
<dbReference type="PANTHER" id="PTHR30269:SF37">
    <property type="entry name" value="MEMBRANE TRANSPORTER PROTEIN"/>
    <property type="match status" value="1"/>
</dbReference>
<organism evidence="9 10">
    <name type="scientific">Bradyrhizobium retamae</name>
    <dbReference type="NCBI Taxonomy" id="1300035"/>
    <lineage>
        <taxon>Bacteria</taxon>
        <taxon>Pseudomonadati</taxon>
        <taxon>Pseudomonadota</taxon>
        <taxon>Alphaproteobacteria</taxon>
        <taxon>Hyphomicrobiales</taxon>
        <taxon>Nitrobacteraceae</taxon>
        <taxon>Bradyrhizobium</taxon>
    </lineage>
</organism>
<protein>
    <recommendedName>
        <fullName evidence="8">Probable membrane transporter protein</fullName>
    </recommendedName>
</protein>
<keyword evidence="6 8" id="KW-1133">Transmembrane helix</keyword>
<proteinExistence type="inferred from homology"/>
<feature type="transmembrane region" description="Helical" evidence="8">
    <location>
        <begin position="6"/>
        <end position="27"/>
    </location>
</feature>
<feature type="transmembrane region" description="Helical" evidence="8">
    <location>
        <begin position="71"/>
        <end position="91"/>
    </location>
</feature>
<evidence type="ECO:0000256" key="5">
    <source>
        <dbReference type="ARBA" id="ARBA00022692"/>
    </source>
</evidence>
<feature type="transmembrane region" description="Helical" evidence="8">
    <location>
        <begin position="224"/>
        <end position="244"/>
    </location>
</feature>
<evidence type="ECO:0000256" key="4">
    <source>
        <dbReference type="ARBA" id="ARBA00022475"/>
    </source>
</evidence>
<comment type="similarity">
    <text evidence="2 8">Belongs to the 4-toluene sulfonate uptake permease (TSUP) (TC 2.A.102) family.</text>
</comment>
<keyword evidence="10" id="KW-1185">Reference proteome</keyword>
<evidence type="ECO:0000313" key="10">
    <source>
        <dbReference type="Proteomes" id="UP000052023"/>
    </source>
</evidence>
<keyword evidence="7 8" id="KW-0472">Membrane</keyword>
<name>A0A0R3MEY6_9BRAD</name>
<dbReference type="OrthoDB" id="8421744at2"/>
<comment type="subcellular location">
    <subcellularLocation>
        <location evidence="1 8">Cell membrane</location>
        <topology evidence="1 8">Multi-pass membrane protein</topology>
    </subcellularLocation>
</comment>
<dbReference type="EMBL" id="LLYA01000192">
    <property type="protein sequence ID" value="KRR18836.1"/>
    <property type="molecule type" value="Genomic_DNA"/>
</dbReference>
<evidence type="ECO:0000256" key="1">
    <source>
        <dbReference type="ARBA" id="ARBA00004651"/>
    </source>
</evidence>
<evidence type="ECO:0000313" key="9">
    <source>
        <dbReference type="EMBL" id="KRR18836.1"/>
    </source>
</evidence>
<feature type="transmembrane region" description="Helical" evidence="8">
    <location>
        <begin position="131"/>
        <end position="155"/>
    </location>
</feature>
<evidence type="ECO:0000256" key="7">
    <source>
        <dbReference type="ARBA" id="ARBA00023136"/>
    </source>
</evidence>